<organism evidence="3 4">
    <name type="scientific">Gordonia phosphorivorans</name>
    <dbReference type="NCBI Taxonomy" id="1056982"/>
    <lineage>
        <taxon>Bacteria</taxon>
        <taxon>Bacillati</taxon>
        <taxon>Actinomycetota</taxon>
        <taxon>Actinomycetes</taxon>
        <taxon>Mycobacteriales</taxon>
        <taxon>Gordoniaceae</taxon>
        <taxon>Gordonia</taxon>
    </lineage>
</organism>
<dbReference type="InterPro" id="IPR032877">
    <property type="entry name" value="Transposase_HTH"/>
</dbReference>
<dbReference type="RefSeq" id="WP_382359888.1">
    <property type="nucleotide sequence ID" value="NZ_JBHLWV010000006.1"/>
</dbReference>
<dbReference type="InterPro" id="IPR002560">
    <property type="entry name" value="Transposase_DDE"/>
</dbReference>
<evidence type="ECO:0000259" key="2">
    <source>
        <dbReference type="Pfam" id="PF13542"/>
    </source>
</evidence>
<evidence type="ECO:0000259" key="1">
    <source>
        <dbReference type="Pfam" id="PF01610"/>
    </source>
</evidence>
<accession>A0ABV6H3T3</accession>
<dbReference type="Pfam" id="PF01610">
    <property type="entry name" value="DDE_Tnp_ISL3"/>
    <property type="match status" value="1"/>
</dbReference>
<dbReference type="InterPro" id="IPR047951">
    <property type="entry name" value="Transpos_ISL3"/>
</dbReference>
<keyword evidence="4" id="KW-1185">Reference proteome</keyword>
<dbReference type="NCBIfam" id="NF033550">
    <property type="entry name" value="transpos_ISL3"/>
    <property type="match status" value="1"/>
</dbReference>
<evidence type="ECO:0000313" key="3">
    <source>
        <dbReference type="EMBL" id="MFC0313534.1"/>
    </source>
</evidence>
<feature type="domain" description="Transposase IS204/IS1001/IS1096/IS1165 DDE" evidence="1">
    <location>
        <begin position="165"/>
        <end position="340"/>
    </location>
</feature>
<dbReference type="Proteomes" id="UP001589783">
    <property type="component" value="Unassembled WGS sequence"/>
</dbReference>
<dbReference type="PANTHER" id="PTHR33498">
    <property type="entry name" value="TRANSPOSASE FOR INSERTION SEQUENCE ELEMENT IS1557"/>
    <property type="match status" value="1"/>
</dbReference>
<proteinExistence type="predicted"/>
<comment type="caution">
    <text evidence="3">The sequence shown here is derived from an EMBL/GenBank/DDBJ whole genome shotgun (WGS) entry which is preliminary data.</text>
</comment>
<feature type="domain" description="Transposase IS204/IS1001/IS1096/IS1165 helix-turn-helix" evidence="2">
    <location>
        <begin position="101"/>
        <end position="148"/>
    </location>
</feature>
<evidence type="ECO:0000313" key="4">
    <source>
        <dbReference type="Proteomes" id="UP001589783"/>
    </source>
</evidence>
<reference evidence="3 4" key="1">
    <citation type="submission" date="2024-09" db="EMBL/GenBank/DDBJ databases">
        <authorList>
            <person name="Sun Q."/>
            <person name="Mori K."/>
        </authorList>
    </citation>
    <scope>NUCLEOTIDE SEQUENCE [LARGE SCALE GENOMIC DNA]</scope>
    <source>
        <strain evidence="3 4">CCM 7957</strain>
    </source>
</reference>
<gene>
    <name evidence="3" type="ORF">ACFFJD_01535</name>
</gene>
<name>A0ABV6H3T3_9ACTN</name>
<sequence>MAELTSDVADTICRTVELGVTITGAAVGADDRTHIFSEVLDPDRRCPDCNMAGQPRDRVVRVLTDTPAAGHPVLLHVAVPRFVCHTSDCSRSVFRARIDHIARPRAVVTTRTERWILQRIVVDKMSVAAVAANLAISWNTVNQIATDAARALVYDGDHLDGVRCLGVDEHKWKHVRGQGEPSFVTVLIDLTPVIDGTGPARLLDMIGGRSKQVLKQWMQARDQRFRDRIKVVAMDGFTGYKSATTEELPTARVVMDPFHVVHLAASKLDQCRQRIQQQVCGHRGRKDDPLYKIRRILHTRTELLTDKQKIRLFESLTSHDAHAAVEITHQVYQQLIAAYEHR</sequence>
<feature type="non-terminal residue" evidence="3">
    <location>
        <position position="342"/>
    </location>
</feature>
<dbReference type="Pfam" id="PF13542">
    <property type="entry name" value="HTH_Tnp_ISL3"/>
    <property type="match status" value="1"/>
</dbReference>
<protein>
    <submittedName>
        <fullName evidence="3">ISL3 family transposase</fullName>
    </submittedName>
</protein>
<dbReference type="EMBL" id="JBHLWV010000006">
    <property type="protein sequence ID" value="MFC0313534.1"/>
    <property type="molecule type" value="Genomic_DNA"/>
</dbReference>
<dbReference type="PANTHER" id="PTHR33498:SF1">
    <property type="entry name" value="TRANSPOSASE FOR INSERTION SEQUENCE ELEMENT IS1557"/>
    <property type="match status" value="1"/>
</dbReference>